<gene>
    <name evidence="1" type="ORF">EZS27_008477</name>
</gene>
<comment type="caution">
    <text evidence="1">The sequence shown here is derived from an EMBL/GenBank/DDBJ whole genome shotgun (WGS) entry which is preliminary data.</text>
</comment>
<dbReference type="EMBL" id="SNRY01000247">
    <property type="protein sequence ID" value="KAA6343878.1"/>
    <property type="molecule type" value="Genomic_DNA"/>
</dbReference>
<dbReference type="InterPro" id="IPR041662">
    <property type="entry name" value="SusD-like_2"/>
</dbReference>
<evidence type="ECO:0000313" key="1">
    <source>
        <dbReference type="EMBL" id="KAA6343878.1"/>
    </source>
</evidence>
<evidence type="ECO:0008006" key="2">
    <source>
        <dbReference type="Google" id="ProtNLM"/>
    </source>
</evidence>
<organism evidence="1">
    <name type="scientific">termite gut metagenome</name>
    <dbReference type="NCBI Taxonomy" id="433724"/>
    <lineage>
        <taxon>unclassified sequences</taxon>
        <taxon>metagenomes</taxon>
        <taxon>organismal metagenomes</taxon>
    </lineage>
</organism>
<dbReference type="Pfam" id="PF12771">
    <property type="entry name" value="SusD-like_2"/>
    <property type="match status" value="1"/>
</dbReference>
<sequence>MKKYSIITMIALAVFTFCRCSDDAYSEKYADPSKVSTASVDKLMTGVLMAGRDYVTPNYWRFFARDNQDIGAIAQTWGMTVDAALYEGGYPPYADEGWTKFQQVLTQFKVLEKVYNELGDAEKTTFKPYYLVGKAFMYLTLLQTLDVWGDIPFSEAGLLPVTGEIVFPHLDDAKTLYTTLLDDLGTINDELSGSGSISASSDFINDGSAEKWIKLINSVRLRAAIRVSSQGDLASKGEQIIKEILGNPAKYPVVTGSDDMIKLVNRREGDFNWSRLEGITDWRECRLASKAMLDALTGDPRLPLIYDKVLGGPNKDKYVGVDTHDTEAIVSALINGTGVEGNTCQYSYVNETSYRDNHNIEGYVVTPSEIGFYKAEAILKGLITGDAKAEFVKAIKESVDLYAKINANSDAPDATIGRSPKVDMSAWNDAAIEAFAASKWQNNVQCIYEQLWLHCGIISSLESWNTIRRTGFPALYYPTVNSVKYPTVPQRYNIPQAEWTTNPNIENDVNAYQKVLFWAKKVE</sequence>
<dbReference type="SUPFAM" id="SSF48452">
    <property type="entry name" value="TPR-like"/>
    <property type="match status" value="1"/>
</dbReference>
<name>A0A5J4SDC1_9ZZZZ</name>
<dbReference type="InterPro" id="IPR011990">
    <property type="entry name" value="TPR-like_helical_dom_sf"/>
</dbReference>
<accession>A0A5J4SDC1</accession>
<protein>
    <recommendedName>
        <fullName evidence="2">SusD/RagB family nutrient-binding outer membrane lipoprotein</fullName>
    </recommendedName>
</protein>
<dbReference type="AlphaFoldDB" id="A0A5J4SDC1"/>
<reference evidence="1" key="1">
    <citation type="submission" date="2019-03" db="EMBL/GenBank/DDBJ databases">
        <title>Single cell metagenomics reveals metabolic interactions within the superorganism composed of flagellate Streblomastix strix and complex community of Bacteroidetes bacteria on its surface.</title>
        <authorList>
            <person name="Treitli S.C."/>
            <person name="Kolisko M."/>
            <person name="Husnik F."/>
            <person name="Keeling P."/>
            <person name="Hampl V."/>
        </authorList>
    </citation>
    <scope>NUCLEOTIDE SEQUENCE</scope>
    <source>
        <strain evidence="1">STM</strain>
    </source>
</reference>
<dbReference type="Gene3D" id="1.25.40.390">
    <property type="match status" value="1"/>
</dbReference>
<proteinExistence type="predicted"/>